<protein>
    <submittedName>
        <fullName evidence="2">Uncharacterized protein</fullName>
    </submittedName>
</protein>
<evidence type="ECO:0000313" key="2">
    <source>
        <dbReference type="EMBL" id="EOA18596.1"/>
    </source>
</evidence>
<name>R0FA72_9BRAS</name>
<keyword evidence="1" id="KW-0472">Membrane</keyword>
<accession>R0FA72</accession>
<evidence type="ECO:0000256" key="1">
    <source>
        <dbReference type="SAM" id="Phobius"/>
    </source>
</evidence>
<proteinExistence type="predicted"/>
<dbReference type="EMBL" id="KB870811">
    <property type="protein sequence ID" value="EOA18596.1"/>
    <property type="molecule type" value="Genomic_DNA"/>
</dbReference>
<dbReference type="STRING" id="81985.R0FA72"/>
<gene>
    <name evidence="2" type="ORF">CARUB_v10007173mg</name>
</gene>
<sequence>SRFMLQMSGVYDHRRFETAAPLAAEGEGEEHFQSSVNAVPFGLVATAVLIFFFVLMAIFEKFFFIKHAPLPPLDSKLPPFASPKMDVCKRDISVLMPGEDVPTFIAQPCPSSSSSCSV</sequence>
<reference evidence="3" key="1">
    <citation type="journal article" date="2013" name="Nat. Genet.">
        <title>The Capsella rubella genome and the genomic consequences of rapid mating system evolution.</title>
        <authorList>
            <person name="Slotte T."/>
            <person name="Hazzouri K.M."/>
            <person name="Agren J.A."/>
            <person name="Koenig D."/>
            <person name="Maumus F."/>
            <person name="Guo Y.L."/>
            <person name="Steige K."/>
            <person name="Platts A.E."/>
            <person name="Escobar J.S."/>
            <person name="Newman L.K."/>
            <person name="Wang W."/>
            <person name="Mandakova T."/>
            <person name="Vello E."/>
            <person name="Smith L.M."/>
            <person name="Henz S.R."/>
            <person name="Steffen J."/>
            <person name="Takuno S."/>
            <person name="Brandvain Y."/>
            <person name="Coop G."/>
            <person name="Andolfatto P."/>
            <person name="Hu T.T."/>
            <person name="Blanchette M."/>
            <person name="Clark R.M."/>
            <person name="Quesneville H."/>
            <person name="Nordborg M."/>
            <person name="Gaut B.S."/>
            <person name="Lysak M.A."/>
            <person name="Jenkins J."/>
            <person name="Grimwood J."/>
            <person name="Chapman J."/>
            <person name="Prochnik S."/>
            <person name="Shu S."/>
            <person name="Rokhsar D."/>
            <person name="Schmutz J."/>
            <person name="Weigel D."/>
            <person name="Wright S.I."/>
        </authorList>
    </citation>
    <scope>NUCLEOTIDE SEQUENCE [LARGE SCALE GENOMIC DNA]</scope>
    <source>
        <strain evidence="3">cv. Monte Gargano</strain>
    </source>
</reference>
<organism evidence="2 3">
    <name type="scientific">Capsella rubella</name>
    <dbReference type="NCBI Taxonomy" id="81985"/>
    <lineage>
        <taxon>Eukaryota</taxon>
        <taxon>Viridiplantae</taxon>
        <taxon>Streptophyta</taxon>
        <taxon>Embryophyta</taxon>
        <taxon>Tracheophyta</taxon>
        <taxon>Spermatophyta</taxon>
        <taxon>Magnoliopsida</taxon>
        <taxon>eudicotyledons</taxon>
        <taxon>Gunneridae</taxon>
        <taxon>Pentapetalae</taxon>
        <taxon>rosids</taxon>
        <taxon>malvids</taxon>
        <taxon>Brassicales</taxon>
        <taxon>Brassicaceae</taxon>
        <taxon>Camelineae</taxon>
        <taxon>Capsella</taxon>
    </lineage>
</organism>
<dbReference type="PANTHER" id="PTHR33728:SF21">
    <property type="entry name" value="TRANSMEMBRANE PROTEIN"/>
    <property type="match status" value="1"/>
</dbReference>
<dbReference type="PANTHER" id="PTHR33728">
    <property type="entry name" value="CTTNBP 2 AMINO-TERMINAL-LIKE PROTEIN"/>
    <property type="match status" value="1"/>
</dbReference>
<evidence type="ECO:0000313" key="3">
    <source>
        <dbReference type="Proteomes" id="UP000029121"/>
    </source>
</evidence>
<dbReference type="KEGG" id="crb:17878276"/>
<dbReference type="AlphaFoldDB" id="R0FA72"/>
<dbReference type="OrthoDB" id="770781at2759"/>
<dbReference type="Proteomes" id="UP000029121">
    <property type="component" value="Unassembled WGS sequence"/>
</dbReference>
<keyword evidence="1" id="KW-0812">Transmembrane</keyword>
<feature type="transmembrane region" description="Helical" evidence="1">
    <location>
        <begin position="38"/>
        <end position="59"/>
    </location>
</feature>
<feature type="non-terminal residue" evidence="2">
    <location>
        <position position="1"/>
    </location>
</feature>
<keyword evidence="3" id="KW-1185">Reference proteome</keyword>
<keyword evidence="1" id="KW-1133">Transmembrane helix</keyword>